<dbReference type="RefSeq" id="WP_055067617.1">
    <property type="nucleotide sequence ID" value="NZ_CP173697.1"/>
</dbReference>
<proteinExistence type="predicted"/>
<dbReference type="PROSITE" id="PS51371">
    <property type="entry name" value="CBS"/>
    <property type="match status" value="1"/>
</dbReference>
<feature type="domain" description="CBS" evidence="2">
    <location>
        <begin position="1"/>
        <end position="60"/>
    </location>
</feature>
<dbReference type="InterPro" id="IPR046342">
    <property type="entry name" value="CBS_dom_sf"/>
</dbReference>
<dbReference type="STRING" id="301302.ERS852420_03353"/>
<dbReference type="EMBL" id="CVRR01000014">
    <property type="protein sequence ID" value="CRL36908.1"/>
    <property type="molecule type" value="Genomic_DNA"/>
</dbReference>
<evidence type="ECO:0000259" key="2">
    <source>
        <dbReference type="PROSITE" id="PS51371"/>
    </source>
</evidence>
<keyword evidence="4" id="KW-1185">Reference proteome</keyword>
<dbReference type="Gene3D" id="3.90.550.10">
    <property type="entry name" value="Spore Coat Polysaccharide Biosynthesis Protein SpsA, Chain A"/>
    <property type="match status" value="1"/>
</dbReference>
<dbReference type="CDD" id="cd06426">
    <property type="entry name" value="NTP_transferase_like_2"/>
    <property type="match status" value="1"/>
</dbReference>
<dbReference type="InterPro" id="IPR005835">
    <property type="entry name" value="NTP_transferase_dom"/>
</dbReference>
<gene>
    <name evidence="3" type="ORF">M72_27391</name>
</gene>
<reference evidence="4" key="1">
    <citation type="submission" date="2015-05" db="EMBL/GenBank/DDBJ databases">
        <authorList>
            <consortium name="Pathogen Informatics"/>
        </authorList>
    </citation>
    <scope>NUCLEOTIDE SEQUENCE [LARGE SCALE GENOMIC DNA]</scope>
    <source>
        <strain evidence="4">M72</strain>
    </source>
</reference>
<dbReference type="Pfam" id="PF00483">
    <property type="entry name" value="NTP_transferase"/>
    <property type="match status" value="1"/>
</dbReference>
<dbReference type="InterPro" id="IPR000644">
    <property type="entry name" value="CBS_dom"/>
</dbReference>
<keyword evidence="1" id="KW-0129">CBS domain</keyword>
<organism evidence="3 4">
    <name type="scientific">Roseburia faecis</name>
    <dbReference type="NCBI Taxonomy" id="301302"/>
    <lineage>
        <taxon>Bacteria</taxon>
        <taxon>Bacillati</taxon>
        <taxon>Bacillota</taxon>
        <taxon>Clostridia</taxon>
        <taxon>Lachnospirales</taxon>
        <taxon>Lachnospiraceae</taxon>
        <taxon>Roseburia</taxon>
    </lineage>
</organism>
<sequence length="357" mass="40712">MKTEQLALFLISPDSTVVEAMQRIDRNARGILFVTNEQQKLLGVVTDGDIRRWLIRTGELKAPVSGLMNTEPKRISRKEHAKAHEVMVQHSITALPVVTTKGVVSDILFRDEQVAKKKKPQGILKEVPVVIMAGGKGTRLYPYTKILPKPLIPIGDIPIMERIIGKFCEFGTTQFYATVNYRKNMIRSYFSEISKNYSLEYVEEDKPLGTAGSLQLIKEEFSRPFIVTNCDILIHADYEDIYRYHKEAGNELTIVTALKNIEVPYGVIHSSENGAVQSMEEKPKLSYFVNTGMYILNPALKKEIPEDTFFHMTDLADKLLAENRRVGMYPISEDSFLDMGEFEEMHRMEEKLNLKSE</sequence>
<dbReference type="SUPFAM" id="SSF54631">
    <property type="entry name" value="CBS-domain pair"/>
    <property type="match status" value="1"/>
</dbReference>
<dbReference type="InterPro" id="IPR029044">
    <property type="entry name" value="Nucleotide-diphossugar_trans"/>
</dbReference>
<evidence type="ECO:0000256" key="1">
    <source>
        <dbReference type="PROSITE-ProRule" id="PRU00703"/>
    </source>
</evidence>
<evidence type="ECO:0000313" key="3">
    <source>
        <dbReference type="EMBL" id="CRL36908.1"/>
    </source>
</evidence>
<protein>
    <recommendedName>
        <fullName evidence="2">CBS domain-containing protein</fullName>
    </recommendedName>
</protein>
<evidence type="ECO:0000313" key="4">
    <source>
        <dbReference type="Proteomes" id="UP000049979"/>
    </source>
</evidence>
<dbReference type="Proteomes" id="UP000049979">
    <property type="component" value="Unassembled WGS sequence"/>
</dbReference>
<dbReference type="Pfam" id="PF00571">
    <property type="entry name" value="CBS"/>
    <property type="match status" value="1"/>
</dbReference>
<dbReference type="InterPro" id="IPR050486">
    <property type="entry name" value="Mannose-1P_guanyltransferase"/>
</dbReference>
<dbReference type="OrthoDB" id="9801899at2"/>
<name>A0A0M6WM25_9FIRM</name>
<dbReference type="SUPFAM" id="SSF53448">
    <property type="entry name" value="Nucleotide-diphospho-sugar transferases"/>
    <property type="match status" value="1"/>
</dbReference>
<dbReference type="PANTHER" id="PTHR22572">
    <property type="entry name" value="SUGAR-1-PHOSPHATE GUANYL TRANSFERASE"/>
    <property type="match status" value="1"/>
</dbReference>
<accession>A0A0M6WM25</accession>
<dbReference type="AlphaFoldDB" id="A0A0M6WM25"/>
<dbReference type="Gene3D" id="3.10.580.10">
    <property type="entry name" value="CBS-domain"/>
    <property type="match status" value="1"/>
</dbReference>